<dbReference type="Gene3D" id="1.20.1060.20">
    <property type="match status" value="1"/>
</dbReference>
<evidence type="ECO:0000313" key="14">
    <source>
        <dbReference type="EMBL" id="OMJ14799.1"/>
    </source>
</evidence>
<keyword evidence="7 11" id="KW-0175">Coiled coil</keyword>
<dbReference type="SUPFAM" id="SSF52540">
    <property type="entry name" value="P-loop containing nucleoside triphosphate hydrolases"/>
    <property type="match status" value="1"/>
</dbReference>
<keyword evidence="4" id="KW-0158">Chromosome</keyword>
<dbReference type="InterPro" id="IPR003395">
    <property type="entry name" value="RecF/RecN/SMC_N"/>
</dbReference>
<reference evidence="14 15" key="1">
    <citation type="submission" date="2017-01" db="EMBL/GenBank/DDBJ databases">
        <authorList>
            <person name="Mah S.A."/>
            <person name="Swanson W.J."/>
            <person name="Moy G.W."/>
            <person name="Vacquier V.D."/>
        </authorList>
    </citation>
    <scope>NUCLEOTIDE SEQUENCE [LARGE SCALE GENOMIC DNA]</scope>
    <source>
        <strain evidence="14 15">GSMNP</strain>
    </source>
</reference>
<dbReference type="Gene3D" id="3.30.70.1620">
    <property type="match status" value="1"/>
</dbReference>
<evidence type="ECO:0000256" key="2">
    <source>
        <dbReference type="ARBA" id="ARBA00004286"/>
    </source>
</evidence>
<dbReference type="GO" id="GO:0005524">
    <property type="term" value="F:ATP binding"/>
    <property type="evidence" value="ECO:0007669"/>
    <property type="project" value="InterPro"/>
</dbReference>
<dbReference type="InterPro" id="IPR036277">
    <property type="entry name" value="SMC_hinge_sf"/>
</dbReference>
<evidence type="ECO:0000256" key="10">
    <source>
        <dbReference type="PIRNR" id="PIRNR005719"/>
    </source>
</evidence>
<dbReference type="Gene3D" id="3.40.50.300">
    <property type="entry name" value="P-loop containing nucleotide triphosphate hydrolases"/>
    <property type="match status" value="2"/>
</dbReference>
<feature type="region of interest" description="Disordered" evidence="12">
    <location>
        <begin position="1179"/>
        <end position="1201"/>
    </location>
</feature>
<dbReference type="OrthoDB" id="5575062at2759"/>
<keyword evidence="9" id="KW-0131">Cell cycle</keyword>
<dbReference type="STRING" id="133412.A0A1R1XJI9"/>
<accession>A0A1R1XJI9</accession>
<evidence type="ECO:0000256" key="5">
    <source>
        <dbReference type="ARBA" id="ARBA00022618"/>
    </source>
</evidence>
<dbReference type="PANTHER" id="PTHR18937">
    <property type="entry name" value="STRUCTURAL MAINTENANCE OF CHROMOSOMES SMC FAMILY MEMBER"/>
    <property type="match status" value="1"/>
</dbReference>
<feature type="region of interest" description="Disordered" evidence="12">
    <location>
        <begin position="963"/>
        <end position="982"/>
    </location>
</feature>
<evidence type="ECO:0000256" key="6">
    <source>
        <dbReference type="ARBA" id="ARBA00022776"/>
    </source>
</evidence>
<dbReference type="SUPFAM" id="SSF75553">
    <property type="entry name" value="Smc hinge domain"/>
    <property type="match status" value="1"/>
</dbReference>
<evidence type="ECO:0000256" key="12">
    <source>
        <dbReference type="SAM" id="MobiDB-lite"/>
    </source>
</evidence>
<evidence type="ECO:0000256" key="9">
    <source>
        <dbReference type="ARBA" id="ARBA00023306"/>
    </source>
</evidence>
<dbReference type="InterPro" id="IPR010935">
    <property type="entry name" value="SMC_hinge"/>
</dbReference>
<dbReference type="PIRSF" id="PIRSF005719">
    <property type="entry name" value="SMC"/>
    <property type="match status" value="1"/>
</dbReference>
<dbReference type="InterPro" id="IPR024704">
    <property type="entry name" value="SMC"/>
</dbReference>
<dbReference type="PANTHER" id="PTHR18937:SF12">
    <property type="entry name" value="STRUCTURAL MAINTENANCE OF CHROMOSOMES PROTEIN"/>
    <property type="match status" value="1"/>
</dbReference>
<protein>
    <recommendedName>
        <fullName evidence="10">Structural maintenance of chromosomes protein</fullName>
    </recommendedName>
</protein>
<organism evidence="14 15">
    <name type="scientific">Smittium culicis</name>
    <dbReference type="NCBI Taxonomy" id="133412"/>
    <lineage>
        <taxon>Eukaryota</taxon>
        <taxon>Fungi</taxon>
        <taxon>Fungi incertae sedis</taxon>
        <taxon>Zoopagomycota</taxon>
        <taxon>Kickxellomycotina</taxon>
        <taxon>Harpellomycetes</taxon>
        <taxon>Harpellales</taxon>
        <taxon>Legeriomycetaceae</taxon>
        <taxon>Smittium</taxon>
    </lineage>
</organism>
<dbReference type="GO" id="GO:0008278">
    <property type="term" value="C:cohesin complex"/>
    <property type="evidence" value="ECO:0007669"/>
    <property type="project" value="InterPro"/>
</dbReference>
<dbReference type="Pfam" id="PF06470">
    <property type="entry name" value="SMC_hinge"/>
    <property type="match status" value="1"/>
</dbReference>
<evidence type="ECO:0000313" key="15">
    <source>
        <dbReference type="Proteomes" id="UP000187283"/>
    </source>
</evidence>
<feature type="coiled-coil region" evidence="11">
    <location>
        <begin position="656"/>
        <end position="752"/>
    </location>
</feature>
<dbReference type="GO" id="GO:0007062">
    <property type="term" value="P:sister chromatid cohesion"/>
    <property type="evidence" value="ECO:0007669"/>
    <property type="project" value="InterPro"/>
</dbReference>
<keyword evidence="6" id="KW-0498">Mitosis</keyword>
<keyword evidence="15" id="KW-1185">Reference proteome</keyword>
<dbReference type="InterPro" id="IPR028468">
    <property type="entry name" value="Smc1_ABC"/>
</dbReference>
<comment type="similarity">
    <text evidence="3">Belongs to the SMC family. SMC1 subfamily.</text>
</comment>
<evidence type="ECO:0000256" key="7">
    <source>
        <dbReference type="ARBA" id="ARBA00023054"/>
    </source>
</evidence>
<feature type="domain" description="SMC hinge" evidence="13">
    <location>
        <begin position="494"/>
        <end position="610"/>
    </location>
</feature>
<feature type="compositionally biased region" description="Polar residues" evidence="12">
    <location>
        <begin position="966"/>
        <end position="982"/>
    </location>
</feature>
<evidence type="ECO:0000256" key="3">
    <source>
        <dbReference type="ARBA" id="ARBA00005597"/>
    </source>
</evidence>
<evidence type="ECO:0000256" key="1">
    <source>
        <dbReference type="ARBA" id="ARBA00004123"/>
    </source>
</evidence>
<evidence type="ECO:0000259" key="13">
    <source>
        <dbReference type="SMART" id="SM00968"/>
    </source>
</evidence>
<feature type="compositionally biased region" description="Basic and acidic residues" evidence="12">
    <location>
        <begin position="389"/>
        <end position="411"/>
    </location>
</feature>
<feature type="region of interest" description="Disordered" evidence="12">
    <location>
        <begin position="389"/>
        <end position="429"/>
    </location>
</feature>
<comment type="caution">
    <text evidence="14">The sequence shown here is derived from an EMBL/GenBank/DDBJ whole genome shotgun (WGS) entry which is preliminary data.</text>
</comment>
<feature type="compositionally biased region" description="Basic and acidic residues" evidence="12">
    <location>
        <begin position="420"/>
        <end position="429"/>
    </location>
</feature>
<dbReference type="InterPro" id="IPR027417">
    <property type="entry name" value="P-loop_NTPase"/>
</dbReference>
<evidence type="ECO:0000256" key="8">
    <source>
        <dbReference type="ARBA" id="ARBA00023242"/>
    </source>
</evidence>
<evidence type="ECO:0000256" key="4">
    <source>
        <dbReference type="ARBA" id="ARBA00022454"/>
    </source>
</evidence>
<keyword evidence="8 10" id="KW-0539">Nucleus</keyword>
<evidence type="ECO:0000256" key="11">
    <source>
        <dbReference type="SAM" id="Coils"/>
    </source>
</evidence>
<keyword evidence="5" id="KW-0132">Cell division</keyword>
<dbReference type="EMBL" id="LSSN01002900">
    <property type="protein sequence ID" value="OMJ14799.1"/>
    <property type="molecule type" value="Genomic_DNA"/>
</dbReference>
<dbReference type="GO" id="GO:0003677">
    <property type="term" value="F:DNA binding"/>
    <property type="evidence" value="ECO:0007669"/>
    <property type="project" value="TreeGrafter"/>
</dbReference>
<dbReference type="GO" id="GO:0051301">
    <property type="term" value="P:cell division"/>
    <property type="evidence" value="ECO:0007669"/>
    <property type="project" value="UniProtKB-KW"/>
</dbReference>
<dbReference type="Pfam" id="PF02463">
    <property type="entry name" value="SMC_N"/>
    <property type="match status" value="1"/>
</dbReference>
<dbReference type="GO" id="GO:0005634">
    <property type="term" value="C:nucleus"/>
    <property type="evidence" value="ECO:0007669"/>
    <property type="project" value="UniProtKB-SubCell"/>
</dbReference>
<name>A0A1R1XJI9_9FUNG</name>
<feature type="coiled-coil region" evidence="11">
    <location>
        <begin position="797"/>
        <end position="859"/>
    </location>
</feature>
<dbReference type="GO" id="GO:0016887">
    <property type="term" value="F:ATP hydrolysis activity"/>
    <property type="evidence" value="ECO:0007669"/>
    <property type="project" value="InterPro"/>
</dbReference>
<dbReference type="Proteomes" id="UP000187283">
    <property type="component" value="Unassembled WGS sequence"/>
</dbReference>
<dbReference type="SMART" id="SM00968">
    <property type="entry name" value="SMC_hinge"/>
    <property type="match status" value="1"/>
</dbReference>
<dbReference type="CDD" id="cd03275">
    <property type="entry name" value="ABC_SMC1_euk"/>
    <property type="match status" value="1"/>
</dbReference>
<comment type="subcellular location">
    <subcellularLocation>
        <location evidence="2">Chromosome</location>
    </subcellularLocation>
    <subcellularLocation>
        <location evidence="1 10">Nucleus</location>
    </subcellularLocation>
</comment>
<dbReference type="AlphaFoldDB" id="A0A1R1XJI9"/>
<sequence length="1248" mass="140646">MGQLIQIEVENFKSYKGHQIIGPFGSFTAIIGPNGAGKSNLMDAISFVLGVKSTHLRSTQLKELLYHSPHTMGPNEIIKKASVTVVLQENNADFRFKRSITASGGSEYSINDKLVSFQDYKAQLEKFHIITKAKNFLVFQGDVEAIASQSSADLTELIEIMSGSIEFRNEYDILKREEKNAAELSNSSFNKKRAIAAELKAVLKQKSELETYEKKKSELVKLNVEYMLWKLLQQDSKIDKDNSDIANLSSQISSLSSESSTANTNVESQRRFQAKAFKDLSKADKNVKLIEKQLEENQPTLVANKEKADAISKKISILNSNIESLSSDSKRQQSMESSFGKKYFKSQSDEANAISEYYMLESRLNTEVQSLSQLLNDTSLKLSTMEMKKSRAEVKKDELSKQLSEKKEQKRAYNTQLSEAKSRLSDSSSNKDKLISDIAKTKKSHEKIKAKELEINEKLKIILQQISQTRAIENESKKERKDAEILAALKRLFKNVYGRISELCKPTQRKYELAAIVTFGKFADAIVVDSQQTAIECIRYLREQRAGKATFLPLDSLSNNSVSDTLRRAHPNSRLVIDVLEYDSKYSRAISFVCGSNIVCDTLEVARELCYNRNLSVKAITLDGSVIHKSGNITGGTFSKTGSLKSNLDKWERGSINSLIKTRDELTISLNKLTKERNFSHLIENLEIQLADAETQYLSSNDNLLRINRWLESCSVESKNLERQLDVVDDELELLSSEISSLNNELSKASSKFNKASEPVFREFCSKYNFSSIDEFNSIIENKKKLSKKQLEFDNHISKLENQILFEHEQLEIINNDKSRKQSLLNQVNEDLIATQAEIQALESTLSSQIKQLSKLRKAHNDLQSSFNSESNKLTEARNLYADLTSSLDVVTKSKSVKETELAKSLDKKLAILRKCRLESINIPLKSGTLTSVPISLANISTRPDGISESSLVNNPVHNIKPDYSSLPQSSRAKLNSKNISDPNSEEAREIEFLETSYSSKIASINFELSSMAPISHAREKLNALQQKLEDSDKEFANLRNVAKNVHARFSVVKKSRHELFTKMYQHISQSIDKFYKILTKSNMFPIGGTAYLNLENNEEPYLGGVKYHAMPPLKRFRDMELLSGGEKTVAALALLFALQSYLPSPFFVLDEVDAALDLANVVQLANYLRLRSSQTQLTAPGDENEITSEKNSRKSKGKKPDPSNFQFIVISLKQPLYERAGTLVGIYKDQQSNSSKTLTLDLNQYPE</sequence>
<feature type="coiled-coil region" evidence="11">
    <location>
        <begin position="1015"/>
        <end position="1042"/>
    </location>
</feature>
<proteinExistence type="inferred from homology"/>
<gene>
    <name evidence="14" type="ORF">AYI70_g7670</name>
</gene>